<evidence type="ECO:0000313" key="12">
    <source>
        <dbReference type="EMBL" id="MQW39287.1"/>
    </source>
</evidence>
<dbReference type="Pfam" id="PF00905">
    <property type="entry name" value="Transpeptidase"/>
    <property type="match status" value="1"/>
</dbReference>
<keyword evidence="4" id="KW-0808">Transferase</keyword>
<dbReference type="OrthoDB" id="9766909at2"/>
<evidence type="ECO:0000313" key="13">
    <source>
        <dbReference type="Proteomes" id="UP000439550"/>
    </source>
</evidence>
<dbReference type="GO" id="GO:0008955">
    <property type="term" value="F:peptidoglycan glycosyltransferase activity"/>
    <property type="evidence" value="ECO:0007669"/>
    <property type="project" value="UniProtKB-EC"/>
</dbReference>
<evidence type="ECO:0000256" key="3">
    <source>
        <dbReference type="ARBA" id="ARBA00022676"/>
    </source>
</evidence>
<comment type="catalytic activity">
    <reaction evidence="7">
        <text>Preferential cleavage: (Ac)2-L-Lys-D-Ala-|-D-Ala. Also transpeptidation of peptidyl-alanyl moieties that are N-acyl substituents of D-alanine.</text>
        <dbReference type="EC" id="3.4.16.4"/>
    </reaction>
</comment>
<keyword evidence="6" id="KW-0511">Multifunctional enzyme</keyword>
<dbReference type="PANTHER" id="PTHR32282">
    <property type="entry name" value="BINDING PROTEIN TRANSPEPTIDASE, PUTATIVE-RELATED"/>
    <property type="match status" value="1"/>
</dbReference>
<keyword evidence="9" id="KW-0812">Transmembrane</keyword>
<dbReference type="RefSeq" id="WP_153495971.1">
    <property type="nucleotide sequence ID" value="NZ_CBCRWP010000003.1"/>
</dbReference>
<keyword evidence="9" id="KW-1133">Transmembrane helix</keyword>
<gene>
    <name evidence="12" type="ORF">GHI93_04955</name>
</gene>
<dbReference type="Proteomes" id="UP000439550">
    <property type="component" value="Unassembled WGS sequence"/>
</dbReference>
<dbReference type="InterPro" id="IPR001460">
    <property type="entry name" value="PCN-bd_Tpept"/>
</dbReference>
<name>A0A7X1Z9P8_9LACT</name>
<keyword evidence="5" id="KW-0378">Hydrolase</keyword>
<organism evidence="12 13">
    <name type="scientific">Lactococcus hircilactis</name>
    <dbReference type="NCBI Taxonomy" id="1494462"/>
    <lineage>
        <taxon>Bacteria</taxon>
        <taxon>Bacillati</taxon>
        <taxon>Bacillota</taxon>
        <taxon>Bacilli</taxon>
        <taxon>Lactobacillales</taxon>
        <taxon>Streptococcaceae</taxon>
        <taxon>Lactococcus</taxon>
    </lineage>
</organism>
<dbReference type="GO" id="GO:0030288">
    <property type="term" value="C:outer membrane-bounded periplasmic space"/>
    <property type="evidence" value="ECO:0007669"/>
    <property type="project" value="TreeGrafter"/>
</dbReference>
<keyword evidence="9" id="KW-0472">Membrane</keyword>
<keyword evidence="2" id="KW-0645">Protease</keyword>
<evidence type="ECO:0000256" key="9">
    <source>
        <dbReference type="SAM" id="Phobius"/>
    </source>
</evidence>
<evidence type="ECO:0000256" key="7">
    <source>
        <dbReference type="ARBA" id="ARBA00034000"/>
    </source>
</evidence>
<protein>
    <submittedName>
        <fullName evidence="12">Penicillin-binding protein</fullName>
    </submittedName>
</protein>
<evidence type="ECO:0000259" key="10">
    <source>
        <dbReference type="Pfam" id="PF00905"/>
    </source>
</evidence>
<comment type="catalytic activity">
    <reaction evidence="8">
        <text>[GlcNAc-(1-&gt;4)-Mur2Ac(oyl-L-Ala-gamma-D-Glu-L-Lys-D-Ala-D-Ala)](n)-di-trans,octa-cis-undecaprenyl diphosphate + beta-D-GlcNAc-(1-&gt;4)-Mur2Ac(oyl-L-Ala-gamma-D-Glu-L-Lys-D-Ala-D-Ala)-di-trans,octa-cis-undecaprenyl diphosphate = [GlcNAc-(1-&gt;4)-Mur2Ac(oyl-L-Ala-gamma-D-Glu-L-Lys-D-Ala-D-Ala)](n+1)-di-trans,octa-cis-undecaprenyl diphosphate + di-trans,octa-cis-undecaprenyl diphosphate + H(+)</text>
        <dbReference type="Rhea" id="RHEA:23708"/>
        <dbReference type="Rhea" id="RHEA-COMP:9602"/>
        <dbReference type="Rhea" id="RHEA-COMP:9603"/>
        <dbReference type="ChEBI" id="CHEBI:15378"/>
        <dbReference type="ChEBI" id="CHEBI:58405"/>
        <dbReference type="ChEBI" id="CHEBI:60033"/>
        <dbReference type="ChEBI" id="CHEBI:78435"/>
        <dbReference type="EC" id="2.4.99.28"/>
    </reaction>
</comment>
<feature type="domain" description="Penicillin-binding protein transpeptidase" evidence="10">
    <location>
        <begin position="347"/>
        <end position="641"/>
    </location>
</feature>
<proteinExistence type="predicted"/>
<evidence type="ECO:0000256" key="4">
    <source>
        <dbReference type="ARBA" id="ARBA00022679"/>
    </source>
</evidence>
<dbReference type="InterPro" id="IPR036950">
    <property type="entry name" value="PBP_transglycosylase"/>
</dbReference>
<dbReference type="GO" id="GO:0006508">
    <property type="term" value="P:proteolysis"/>
    <property type="evidence" value="ECO:0007669"/>
    <property type="project" value="UniProtKB-KW"/>
</dbReference>
<dbReference type="InterPro" id="IPR050396">
    <property type="entry name" value="Glycosyltr_51/Transpeptidase"/>
</dbReference>
<dbReference type="GO" id="GO:0009002">
    <property type="term" value="F:serine-type D-Ala-D-Ala carboxypeptidase activity"/>
    <property type="evidence" value="ECO:0007669"/>
    <property type="project" value="UniProtKB-EC"/>
</dbReference>
<dbReference type="SUPFAM" id="SSF53955">
    <property type="entry name" value="Lysozyme-like"/>
    <property type="match status" value="1"/>
</dbReference>
<keyword evidence="1" id="KW-0121">Carboxypeptidase</keyword>
<dbReference type="InterPro" id="IPR001264">
    <property type="entry name" value="Glyco_trans_51"/>
</dbReference>
<dbReference type="GO" id="GO:0008658">
    <property type="term" value="F:penicillin binding"/>
    <property type="evidence" value="ECO:0007669"/>
    <property type="project" value="InterPro"/>
</dbReference>
<evidence type="ECO:0000256" key="2">
    <source>
        <dbReference type="ARBA" id="ARBA00022670"/>
    </source>
</evidence>
<evidence type="ECO:0000256" key="5">
    <source>
        <dbReference type="ARBA" id="ARBA00022801"/>
    </source>
</evidence>
<accession>A0A7X1Z9P8</accession>
<dbReference type="InterPro" id="IPR023346">
    <property type="entry name" value="Lysozyme-like_dom_sf"/>
</dbReference>
<evidence type="ECO:0000256" key="1">
    <source>
        <dbReference type="ARBA" id="ARBA00022645"/>
    </source>
</evidence>
<feature type="transmembrane region" description="Helical" evidence="9">
    <location>
        <begin position="21"/>
        <end position="51"/>
    </location>
</feature>
<keyword evidence="3" id="KW-0328">Glycosyltransferase</keyword>
<dbReference type="PANTHER" id="PTHR32282:SF29">
    <property type="entry name" value="PENICILLIN-BINDING PROTEIN 1A"/>
    <property type="match status" value="1"/>
</dbReference>
<dbReference type="Gene3D" id="1.10.3810.10">
    <property type="entry name" value="Biosynthetic peptidoglycan transglycosylase-like"/>
    <property type="match status" value="1"/>
</dbReference>
<dbReference type="GO" id="GO:0009252">
    <property type="term" value="P:peptidoglycan biosynthetic process"/>
    <property type="evidence" value="ECO:0007669"/>
    <property type="project" value="TreeGrafter"/>
</dbReference>
<dbReference type="InterPro" id="IPR012338">
    <property type="entry name" value="Beta-lactam/transpept-like"/>
</dbReference>
<evidence type="ECO:0000256" key="8">
    <source>
        <dbReference type="ARBA" id="ARBA00049902"/>
    </source>
</evidence>
<evidence type="ECO:0000259" key="11">
    <source>
        <dbReference type="Pfam" id="PF00912"/>
    </source>
</evidence>
<dbReference type="AlphaFoldDB" id="A0A7X1Z9P8"/>
<evidence type="ECO:0000256" key="6">
    <source>
        <dbReference type="ARBA" id="ARBA00023268"/>
    </source>
</evidence>
<dbReference type="EMBL" id="WITJ01000006">
    <property type="protein sequence ID" value="MQW39287.1"/>
    <property type="molecule type" value="Genomic_DNA"/>
</dbReference>
<dbReference type="Gene3D" id="3.40.710.10">
    <property type="entry name" value="DD-peptidase/beta-lactamase superfamily"/>
    <property type="match status" value="1"/>
</dbReference>
<comment type="caution">
    <text evidence="12">The sequence shown here is derived from an EMBL/GenBank/DDBJ whole genome shotgun (WGS) entry which is preliminary data.</text>
</comment>
<keyword evidence="13" id="KW-1185">Reference proteome</keyword>
<reference evidence="12 13" key="1">
    <citation type="submission" date="2019-10" db="EMBL/GenBank/DDBJ databases">
        <authorList>
            <person name="Dong K."/>
        </authorList>
    </citation>
    <scope>NUCLEOTIDE SEQUENCE [LARGE SCALE GENOMIC DNA]</scope>
    <source>
        <strain evidence="12 13">DSM 28960</strain>
    </source>
</reference>
<feature type="domain" description="Glycosyl transferase family 51" evidence="11">
    <location>
        <begin position="76"/>
        <end position="251"/>
    </location>
</feature>
<sequence length="675" mass="73204">MKIKTSNQTPKKTPALKKRPWLTAIKVFFIVFFSVIILAVLAGGAVFVYYAKDAPKLDLSKLESPPSSQYFDSSNTVIATMGAENRSLVQANNIPIQLVNAVTSIEDHRFFSTRGIDPIRIAGSFVHNLKGDSINGGSTLDMQLVKLGMFSTDKSDQNLRVKVQEAWLALQLDQKWTKEQIFTAYVNKVNMANGYYGMGTAAKAYYGKDLTALSIAQIALLAGMPQAPTTYNPYVNQSAAKYRRDLVINAMYNYDKISAAQKAQALATPITDGLLPLKHSVSIPAFADNFLKEAKAQADQLAGVDTANAGVKVYTTLNTSTQETLYNVVNTNQYVDFPDKDLQVASTLINVETGAVVAQIGGRNLPKNVTFGTNGALRVDRDWGSAMKPLVDYGPAFEDGVYDSTSDTVMDEPTTYPDGTPLNNWDNSYLGAMTVKSALQYSRNIPAVETFVKVGKENSSNFLKKVGIDLGPLNWANAISSNTSNPKHGASSESMAAAYAAFANDGVYTRPYYVTKIVFPDGREIDYKPSRSRAMKPSTAYIITNILQGIVKLPLSISVGGNANIPGMTALAGKTGTSNYTDDERTQITNKYGDISGMVSPDENFVGYTPQYSMAVWTGYQNRMTPVYGDTILCATKVFSSVMGSLYPDPSSVSDWTAPSNVTVNGSFASINDKG</sequence>
<dbReference type="SUPFAM" id="SSF56601">
    <property type="entry name" value="beta-lactamase/transpeptidase-like"/>
    <property type="match status" value="1"/>
</dbReference>
<dbReference type="Pfam" id="PF00912">
    <property type="entry name" value="Transgly"/>
    <property type="match status" value="1"/>
</dbReference>